<evidence type="ECO:0000313" key="2">
    <source>
        <dbReference type="EMBL" id="MCJ0766049.1"/>
    </source>
</evidence>
<comment type="caution">
    <text evidence="2">The sequence shown here is derived from an EMBL/GenBank/DDBJ whole genome shotgun (WGS) entry which is preliminary data.</text>
</comment>
<protein>
    <submittedName>
        <fullName evidence="2">UPF0149 family protein</fullName>
    </submittedName>
</protein>
<evidence type="ECO:0000256" key="1">
    <source>
        <dbReference type="SAM" id="MobiDB-lite"/>
    </source>
</evidence>
<keyword evidence="3" id="KW-1185">Reference proteome</keyword>
<dbReference type="PANTHER" id="PTHR33747:SF1">
    <property type="entry name" value="ADENYLATE CYCLASE-ASSOCIATED CAP C-TERMINAL DOMAIN-CONTAINING PROTEIN"/>
    <property type="match status" value="1"/>
</dbReference>
<proteinExistence type="predicted"/>
<dbReference type="RefSeq" id="WP_243309624.1">
    <property type="nucleotide sequence ID" value="NZ_JALGBI010000003.1"/>
</dbReference>
<feature type="region of interest" description="Disordered" evidence="1">
    <location>
        <begin position="244"/>
        <end position="268"/>
    </location>
</feature>
<dbReference type="AlphaFoldDB" id="A0A9X1W1F6"/>
<feature type="compositionally biased region" description="Basic residues" evidence="1">
    <location>
        <begin position="258"/>
        <end position="268"/>
    </location>
</feature>
<dbReference type="EMBL" id="JALGBI010000003">
    <property type="protein sequence ID" value="MCJ0766049.1"/>
    <property type="molecule type" value="Genomic_DNA"/>
</dbReference>
<accession>A0A9X1W1F6</accession>
<dbReference type="PANTHER" id="PTHR33747">
    <property type="entry name" value="UPF0225 PROTEIN SCO1677"/>
    <property type="match status" value="1"/>
</dbReference>
<dbReference type="Proteomes" id="UP001139447">
    <property type="component" value="Unassembled WGS sequence"/>
</dbReference>
<gene>
    <name evidence="2" type="ORF">MMF98_22775</name>
</gene>
<dbReference type="Pfam" id="PF02810">
    <property type="entry name" value="SEC-C"/>
    <property type="match status" value="1"/>
</dbReference>
<organism evidence="2 3">
    <name type="scientific">Variovorax terrae</name>
    <dbReference type="NCBI Taxonomy" id="2923278"/>
    <lineage>
        <taxon>Bacteria</taxon>
        <taxon>Pseudomonadati</taxon>
        <taxon>Pseudomonadota</taxon>
        <taxon>Betaproteobacteria</taxon>
        <taxon>Burkholderiales</taxon>
        <taxon>Comamonadaceae</taxon>
        <taxon>Variovorax</taxon>
    </lineage>
</organism>
<evidence type="ECO:0000313" key="3">
    <source>
        <dbReference type="Proteomes" id="UP001139447"/>
    </source>
</evidence>
<dbReference type="Gene3D" id="3.10.450.50">
    <property type="match status" value="1"/>
</dbReference>
<dbReference type="InterPro" id="IPR004027">
    <property type="entry name" value="SEC_C_motif"/>
</dbReference>
<dbReference type="InterPro" id="IPR011978">
    <property type="entry name" value="YgfB-like"/>
</dbReference>
<dbReference type="Pfam" id="PF03695">
    <property type="entry name" value="UPF0149"/>
    <property type="match status" value="1"/>
</dbReference>
<reference evidence="2" key="1">
    <citation type="submission" date="2022-03" db="EMBL/GenBank/DDBJ databases">
        <authorList>
            <person name="Woo C.Y."/>
        </authorList>
    </citation>
    <scope>NUCLEOTIDE SEQUENCE</scope>
    <source>
        <strain evidence="2">CYS-02</strain>
    </source>
</reference>
<sequence>MTASPESMAPEAFDELDAILDDLRTRYDETPQWEFCEGFMAALICCRRPIPVDEYLGVLLAIGDDAAGEAGEAGDSGSFADAAQAARFQALWAQRWSEVAAALDTPIESLDDDSAYAPEVMDVRGAIASLPPEERAEVEGEDLPAFAQVWALGFMFAVENWPEEWAAPRDRDAAKWLNASLEALVALTEDDEDEPTLSALSEDGPPSVSEARLDAYAAALWAVYDLRELWRSIGPRVETVRRAAEPGRNDPCPCGSGKKYKKCHGAAA</sequence>
<dbReference type="SUPFAM" id="SSF103642">
    <property type="entry name" value="Sec-C motif"/>
    <property type="match status" value="1"/>
</dbReference>
<name>A0A9X1W1F6_9BURK</name>